<protein>
    <submittedName>
        <fullName evidence="2">Uncharacterized protein</fullName>
    </submittedName>
</protein>
<keyword evidence="1" id="KW-1133">Transmembrane helix</keyword>
<feature type="transmembrane region" description="Helical" evidence="1">
    <location>
        <begin position="49"/>
        <end position="70"/>
    </location>
</feature>
<dbReference type="EMBL" id="ABAX03000024">
    <property type="protein sequence ID" value="EDR96494.1"/>
    <property type="molecule type" value="Genomic_DNA"/>
</dbReference>
<proteinExistence type="predicted"/>
<organism evidence="2 3">
    <name type="scientific">Anaerostipes caccae (strain DSM 14662 / CCUG 47493 / JCM 13470 / NCIMB 13811 / L1-92)</name>
    <dbReference type="NCBI Taxonomy" id="411490"/>
    <lineage>
        <taxon>Bacteria</taxon>
        <taxon>Bacillati</taxon>
        <taxon>Bacillota</taxon>
        <taxon>Clostridia</taxon>
        <taxon>Lachnospirales</taxon>
        <taxon>Lachnospiraceae</taxon>
        <taxon>Anaerostipes</taxon>
    </lineage>
</organism>
<dbReference type="eggNOG" id="ENOG5033EM3">
    <property type="taxonomic scope" value="Bacteria"/>
</dbReference>
<dbReference type="STRING" id="411490.ANACAC_03117"/>
<comment type="caution">
    <text evidence="2">The sequence shown here is derived from an EMBL/GenBank/DDBJ whole genome shotgun (WGS) entry which is preliminary data.</text>
</comment>
<evidence type="ECO:0000313" key="3">
    <source>
        <dbReference type="Proteomes" id="UP000004935"/>
    </source>
</evidence>
<gene>
    <name evidence="2" type="ORF">ANACAC_03117</name>
</gene>
<feature type="transmembrane region" description="Helical" evidence="1">
    <location>
        <begin position="24"/>
        <end position="42"/>
    </location>
</feature>
<dbReference type="Proteomes" id="UP000004935">
    <property type="component" value="Unassembled WGS sequence"/>
</dbReference>
<dbReference type="AlphaFoldDB" id="B0MI05"/>
<keyword evidence="3" id="KW-1185">Reference proteome</keyword>
<evidence type="ECO:0000313" key="2">
    <source>
        <dbReference type="EMBL" id="EDR96494.1"/>
    </source>
</evidence>
<sequence length="169" mass="19244">MIDIGGIYMKLWYEASNFTIQPHWVIPFAILGVIGLILVLASKKSFFKLLGGVCLVICAVTALRFCYGYVRIIHTYKQGNYKTVEGYVENFVPASKGGETNEDTEQESFDIKGVHFSYGDRFIKKFGYHLPSTQGGYIKKDGQYLRLGYIDTEDQGYVIVKIEERRAKK</sequence>
<accession>B0MI05</accession>
<evidence type="ECO:0000256" key="1">
    <source>
        <dbReference type="SAM" id="Phobius"/>
    </source>
</evidence>
<keyword evidence="1" id="KW-0472">Membrane</keyword>
<dbReference type="HOGENOM" id="CLU_1640287_0_0_9"/>
<reference evidence="2" key="1">
    <citation type="submission" date="2007-11" db="EMBL/GenBank/DDBJ databases">
        <authorList>
            <person name="Fulton L."/>
            <person name="Clifton S."/>
            <person name="Fulton B."/>
            <person name="Xu J."/>
            <person name="Minx P."/>
            <person name="Pepin K.H."/>
            <person name="Johnson M."/>
            <person name="Thiruvilangam P."/>
            <person name="Bhonagiri V."/>
            <person name="Nash W.E."/>
            <person name="Mardis E.R."/>
            <person name="Wilson R.K."/>
        </authorList>
    </citation>
    <scope>NUCLEOTIDE SEQUENCE [LARGE SCALE GENOMIC DNA]</scope>
    <source>
        <strain evidence="2">DSM 14662</strain>
    </source>
</reference>
<name>B0MI05_ANACD</name>
<reference evidence="2" key="2">
    <citation type="submission" date="2013-11" db="EMBL/GenBank/DDBJ databases">
        <title>Draft genome sequence of Anaerostipes caccae (DSM 14662).</title>
        <authorList>
            <person name="Sudarsanam P."/>
            <person name="Ley R."/>
            <person name="Guruge J."/>
            <person name="Turnbaugh P.J."/>
            <person name="Mahowald M."/>
            <person name="Liep D."/>
            <person name="Gordon J."/>
        </authorList>
    </citation>
    <scope>NUCLEOTIDE SEQUENCE</scope>
    <source>
        <strain evidence="2">DSM 14662</strain>
    </source>
</reference>
<keyword evidence="1" id="KW-0812">Transmembrane</keyword>